<dbReference type="OrthoDB" id="5414271at2759"/>
<gene>
    <name evidence="2" type="ORF">SAMD00023353_2200120</name>
</gene>
<dbReference type="STRING" id="77044.A0A1S7UNQ9"/>
<feature type="compositionally biased region" description="Basic and acidic residues" evidence="1">
    <location>
        <begin position="119"/>
        <end position="146"/>
    </location>
</feature>
<proteinExistence type="predicted"/>
<keyword evidence="3" id="KW-1185">Reference proteome</keyword>
<dbReference type="OMA" id="AHDSHTL"/>
<dbReference type="Proteomes" id="UP000054516">
    <property type="component" value="Unassembled WGS sequence"/>
</dbReference>
<protein>
    <submittedName>
        <fullName evidence="2">Uncharacterized protein</fullName>
    </submittedName>
</protein>
<accession>A0A1S7UNQ9</accession>
<sequence>MEAANTAVGWLSFVVTAVGLGGLITQASAINDQLDPFHATRTAEYLGVWFRRQQAFPWWRIAKPPPRGPVLAAGMATGFCGAPAVHVARIPFAAPGKAGWSLLLAMLHTRMPAAGGMEDLSRRSGDDDGERRRGSAEKDVVVKREAAAGSGGLVVEEEEEEGDEMDGAERGGAKGRRSDDLAVDWEFLPHAPLTRQGSDACIRISRVVLLTVLVMTNARPVFQFSEATGFRAGYASYCGQWYITWPIGQEAIIKFAAHDSIGKTEVLPRSFVQRVDRCGQMVCGVVSVANSDFAVAFCGRKSPGTYQLEHSPKGFQGAHGGRHLYNMLGGRAYEVDYIFARRVASDDPEDGLVLDLPSTEKEGRVRMVVPQHEEGIIQHALDCLPWTSLSWSLHRGLRDILKTYAKPVMDAYREELAEIMRQTVAKNANVLRVRGWDAQFIQNNMAHMAASAILAGEGNSGDSVRVVTDIVATMTDGWDISRFDEVNFWRRKDRLPGEKLDLPAIVALTKVFVLEWSQEFDYQIYHHLPITLYFA</sequence>
<feature type="compositionally biased region" description="Basic and acidic residues" evidence="1">
    <location>
        <begin position="167"/>
        <end position="177"/>
    </location>
</feature>
<name>A0A1S7UNQ9_ROSNE</name>
<evidence type="ECO:0000256" key="1">
    <source>
        <dbReference type="SAM" id="MobiDB-lite"/>
    </source>
</evidence>
<organism evidence="2">
    <name type="scientific">Rosellinia necatrix</name>
    <name type="common">White root-rot fungus</name>
    <dbReference type="NCBI Taxonomy" id="77044"/>
    <lineage>
        <taxon>Eukaryota</taxon>
        <taxon>Fungi</taxon>
        <taxon>Dikarya</taxon>
        <taxon>Ascomycota</taxon>
        <taxon>Pezizomycotina</taxon>
        <taxon>Sordariomycetes</taxon>
        <taxon>Xylariomycetidae</taxon>
        <taxon>Xylariales</taxon>
        <taxon>Xylariaceae</taxon>
        <taxon>Rosellinia</taxon>
    </lineage>
</organism>
<evidence type="ECO:0000313" key="2">
    <source>
        <dbReference type="EMBL" id="GAP85084.2"/>
    </source>
</evidence>
<feature type="compositionally biased region" description="Acidic residues" evidence="1">
    <location>
        <begin position="155"/>
        <end position="166"/>
    </location>
</feature>
<feature type="region of interest" description="Disordered" evidence="1">
    <location>
        <begin position="116"/>
        <end position="177"/>
    </location>
</feature>
<reference evidence="2" key="1">
    <citation type="submission" date="2016-03" db="EMBL/GenBank/DDBJ databases">
        <title>Draft genome sequence of Rosellinia necatrix.</title>
        <authorList>
            <person name="Kanematsu S."/>
        </authorList>
    </citation>
    <scope>NUCLEOTIDE SEQUENCE [LARGE SCALE GENOMIC DNA]</scope>
    <source>
        <strain evidence="2">W97</strain>
    </source>
</reference>
<dbReference type="AlphaFoldDB" id="A0A1S7UNQ9"/>
<dbReference type="EMBL" id="DF977467">
    <property type="protein sequence ID" value="GAP85084.2"/>
    <property type="molecule type" value="Genomic_DNA"/>
</dbReference>
<evidence type="ECO:0000313" key="3">
    <source>
        <dbReference type="Proteomes" id="UP000054516"/>
    </source>
</evidence>